<evidence type="ECO:0000313" key="2">
    <source>
        <dbReference type="EMBL" id="TNN24932.1"/>
    </source>
</evidence>
<comment type="caution">
    <text evidence="2">The sequence shown here is derived from an EMBL/GenBank/DDBJ whole genome shotgun (WGS) entry which is preliminary data.</text>
</comment>
<reference evidence="2 3" key="1">
    <citation type="submission" date="2019-03" db="EMBL/GenBank/DDBJ databases">
        <title>First draft genome of Liparis tanakae, snailfish: a comprehensive survey of snailfish specific genes.</title>
        <authorList>
            <person name="Kim W."/>
            <person name="Song I."/>
            <person name="Jeong J.-H."/>
            <person name="Kim D."/>
            <person name="Kim S."/>
            <person name="Ryu S."/>
            <person name="Song J.Y."/>
            <person name="Lee S.K."/>
        </authorList>
    </citation>
    <scope>NUCLEOTIDE SEQUENCE [LARGE SCALE GENOMIC DNA]</scope>
    <source>
        <tissue evidence="2">Muscle</tissue>
    </source>
</reference>
<evidence type="ECO:0000256" key="1">
    <source>
        <dbReference type="SAM" id="MobiDB-lite"/>
    </source>
</evidence>
<organism evidence="2 3">
    <name type="scientific">Liparis tanakae</name>
    <name type="common">Tanaka's snailfish</name>
    <dbReference type="NCBI Taxonomy" id="230148"/>
    <lineage>
        <taxon>Eukaryota</taxon>
        <taxon>Metazoa</taxon>
        <taxon>Chordata</taxon>
        <taxon>Craniata</taxon>
        <taxon>Vertebrata</taxon>
        <taxon>Euteleostomi</taxon>
        <taxon>Actinopterygii</taxon>
        <taxon>Neopterygii</taxon>
        <taxon>Teleostei</taxon>
        <taxon>Neoteleostei</taxon>
        <taxon>Acanthomorphata</taxon>
        <taxon>Eupercaria</taxon>
        <taxon>Perciformes</taxon>
        <taxon>Cottioidei</taxon>
        <taxon>Cottales</taxon>
        <taxon>Liparidae</taxon>
        <taxon>Liparis</taxon>
    </lineage>
</organism>
<feature type="compositionally biased region" description="Polar residues" evidence="1">
    <location>
        <begin position="1"/>
        <end position="19"/>
    </location>
</feature>
<accession>A0A4Z2E9C9</accession>
<feature type="compositionally biased region" description="Basic and acidic residues" evidence="1">
    <location>
        <begin position="83"/>
        <end position="93"/>
    </location>
</feature>
<gene>
    <name evidence="2" type="ORF">EYF80_064941</name>
</gene>
<proteinExistence type="predicted"/>
<keyword evidence="3" id="KW-1185">Reference proteome</keyword>
<dbReference type="AlphaFoldDB" id="A0A4Z2E9C9"/>
<evidence type="ECO:0000313" key="3">
    <source>
        <dbReference type="Proteomes" id="UP000314294"/>
    </source>
</evidence>
<dbReference type="Proteomes" id="UP000314294">
    <property type="component" value="Unassembled WGS sequence"/>
</dbReference>
<feature type="compositionally biased region" description="Low complexity" evidence="1">
    <location>
        <begin position="46"/>
        <end position="59"/>
    </location>
</feature>
<dbReference type="EMBL" id="SRLO01013890">
    <property type="protein sequence ID" value="TNN24932.1"/>
    <property type="molecule type" value="Genomic_DNA"/>
</dbReference>
<feature type="region of interest" description="Disordered" evidence="1">
    <location>
        <begin position="1"/>
        <end position="101"/>
    </location>
</feature>
<sequence>MVKPTQRQQQLRTPCQLSRLNRGRGRPTVGREEGGGGAERRGSDSAAAAMRRQGAGARPGSPPPVNESRWRRGDEAGAAALTLDERGQTDPAERGLQSTLR</sequence>
<name>A0A4Z2E9C9_9TELE</name>
<protein>
    <submittedName>
        <fullName evidence="2">Uncharacterized protein</fullName>
    </submittedName>
</protein>
<feature type="compositionally biased region" description="Basic and acidic residues" evidence="1">
    <location>
        <begin position="29"/>
        <end position="43"/>
    </location>
</feature>